<name>A0A318UC84_9RHOB</name>
<dbReference type="Gene3D" id="3.40.50.300">
    <property type="entry name" value="P-loop containing nucleotide triphosphate hydrolases"/>
    <property type="match status" value="2"/>
</dbReference>
<keyword evidence="1" id="KW-0175">Coiled coil</keyword>
<keyword evidence="3" id="KW-0378">Hydrolase</keyword>
<feature type="coiled-coil region" evidence="1">
    <location>
        <begin position="736"/>
        <end position="784"/>
    </location>
</feature>
<evidence type="ECO:0000313" key="4">
    <source>
        <dbReference type="Proteomes" id="UP000247727"/>
    </source>
</evidence>
<keyword evidence="3" id="KW-0540">Nuclease</keyword>
<dbReference type="InterPro" id="IPR027417">
    <property type="entry name" value="P-loop_NTPase"/>
</dbReference>
<dbReference type="AlphaFoldDB" id="A0A318UC84"/>
<evidence type="ECO:0000256" key="1">
    <source>
        <dbReference type="SAM" id="Coils"/>
    </source>
</evidence>
<protein>
    <submittedName>
        <fullName evidence="3">Exonuclease SbcC</fullName>
    </submittedName>
</protein>
<dbReference type="RefSeq" id="WP_110805597.1">
    <property type="nucleotide sequence ID" value="NZ_QJTK01000006.1"/>
</dbReference>
<dbReference type="GO" id="GO:0006302">
    <property type="term" value="P:double-strand break repair"/>
    <property type="evidence" value="ECO:0007669"/>
    <property type="project" value="InterPro"/>
</dbReference>
<feature type="domain" description="Rad50/SbcC-type AAA" evidence="2">
    <location>
        <begin position="6"/>
        <end position="185"/>
    </location>
</feature>
<dbReference type="Pfam" id="PF13476">
    <property type="entry name" value="AAA_23"/>
    <property type="match status" value="1"/>
</dbReference>
<evidence type="ECO:0000313" key="3">
    <source>
        <dbReference type="EMBL" id="PYF09894.1"/>
    </source>
</evidence>
<dbReference type="GO" id="GO:0016887">
    <property type="term" value="F:ATP hydrolysis activity"/>
    <property type="evidence" value="ECO:0007669"/>
    <property type="project" value="InterPro"/>
</dbReference>
<dbReference type="PANTHER" id="PTHR32114:SF2">
    <property type="entry name" value="ABC TRANSPORTER ABCH.3"/>
    <property type="match status" value="1"/>
</dbReference>
<dbReference type="Gene3D" id="1.10.287.1490">
    <property type="match status" value="1"/>
</dbReference>
<dbReference type="InterPro" id="IPR038729">
    <property type="entry name" value="Rad50/SbcC_AAA"/>
</dbReference>
<dbReference type="OrthoDB" id="9795626at2"/>
<dbReference type="PANTHER" id="PTHR32114">
    <property type="entry name" value="ABC TRANSPORTER ABCH.3"/>
    <property type="match status" value="1"/>
</dbReference>
<dbReference type="EMBL" id="QJTK01000006">
    <property type="protein sequence ID" value="PYF09894.1"/>
    <property type="molecule type" value="Genomic_DNA"/>
</dbReference>
<dbReference type="GO" id="GO:0004527">
    <property type="term" value="F:exonuclease activity"/>
    <property type="evidence" value="ECO:0007669"/>
    <property type="project" value="UniProtKB-KW"/>
</dbReference>
<evidence type="ECO:0000259" key="2">
    <source>
        <dbReference type="Pfam" id="PF13476"/>
    </source>
</evidence>
<reference evidence="3 4" key="1">
    <citation type="submission" date="2018-06" db="EMBL/GenBank/DDBJ databases">
        <title>Genomic Encyclopedia of Type Strains, Phase III (KMG-III): the genomes of soil and plant-associated and newly described type strains.</title>
        <authorList>
            <person name="Whitman W."/>
        </authorList>
    </citation>
    <scope>NUCLEOTIDE SEQUENCE [LARGE SCALE GENOMIC DNA]</scope>
    <source>
        <strain evidence="3 4">JA737</strain>
    </source>
</reference>
<keyword evidence="3" id="KW-0269">Exonuclease</keyword>
<organism evidence="3 4">
    <name type="scientific">Rhodobacter viridis</name>
    <dbReference type="NCBI Taxonomy" id="1054202"/>
    <lineage>
        <taxon>Bacteria</taxon>
        <taxon>Pseudomonadati</taxon>
        <taxon>Pseudomonadota</taxon>
        <taxon>Alphaproteobacteria</taxon>
        <taxon>Rhodobacterales</taxon>
        <taxon>Rhodobacter group</taxon>
        <taxon>Rhodobacter</taxon>
    </lineage>
</organism>
<comment type="caution">
    <text evidence="3">The sequence shown here is derived from an EMBL/GenBank/DDBJ whole genome shotgun (WGS) entry which is preliminary data.</text>
</comment>
<sequence>MRILSISGQNIASLAAPFRIDFTTAPLAGAGLFAITGETGAGKSSILDAMCLALYGDAPRLAAGARSDKVPDAAGEEISASDSRAILRRGAATGWAEVRFAARDGAEYIARWQARRARDRVEGKLQSVARSLARAEDGQVLAAQTQAVTEQVEALTGLSYEEFRRTVLLAQGDFDAFLRADTGERANLLEKVTGTGLYRAVSIRVYERTEAARGAHAQLLARAAEHRLLTDDARAALVAEIAAKSEANATSAAERNRLTEALARHRRHAEAAAQVQSAAIALRDAEARQAEAGAARAELDRLDRAAPLRLPWQAATEARTRLNSARTAAEAAVSARSDAAQALDTQAQLAEQAAAADAEREEAFKAFGPIWTRAADLDTQIATAATEADSAQAQAATARHAAETAARQHADLVAAETRARTAEAAAETTLAGLAAVVPLADAWGPLRRDLDAHRAASDAARTAAKALVSIRERAQALAQEADAAAKAEAADQAAETTLAQAAEAAQAELAPLEAAHPPARVRDLARIETDLAELARALREAAEAAASQTAADTALQAARDQETQATAQESAAKQALERAEVQIAALTAPLEQADLALSDAARSLRAQLADGSPCPVCGALEHPTPAEAGLAHLAERLRADQAAARAAAQTARDALTTAQGARATAEARARQATEDQGRAKTRATAARTLWAEGQARLATQPLCPALPDTPDSAALSAAQDQIRALQTAETAAMAQIAALRARLTEISRTRDSLRRALAAHRATRERLAAAATEIAKEIARTEERGAEATAQRDRLAATLAPMLAAAGEHDLAAPGLVDRLSQQVSAVGTARAALQAATEALTALAPQLAAAHSGAETAAAQAKAADQAARDRAEALDRLSAARAPLLDGEPTAAHRSRFNESRLAAQEAHRTAAAALATAQATLAAADARGAETARTATEAAQAQTAAEAALAAALSAAEMTEADLAALIALPPETAEVLRAELRALEDAVTAARSALLARKTDLQALEAEGLPEDSPEALATQLAALESEIETRAQEIGHLQADLARDAQTRAALADLATETEVARAELEVWEAVNKAIGARSGDRFARIAQAITLDVLVDHANRHLADLNPRYRLRRAAELALQVEDRDMGDAPRATRSLSGGERFLVSLALALALSQMGGKGTFAGTLFIDEGFGALDAGSLDLAIDALETLQSQGRQVGVISHVEAMQARIATRIAVRKEGGGRSSLRVEGPGV</sequence>
<dbReference type="Pfam" id="PF13558">
    <property type="entry name" value="SbcC_Walker_B"/>
    <property type="match status" value="1"/>
</dbReference>
<accession>A0A318UC84</accession>
<gene>
    <name evidence="3" type="ORF">C8J30_10626</name>
</gene>
<dbReference type="SUPFAM" id="SSF52540">
    <property type="entry name" value="P-loop containing nucleoside triphosphate hydrolases"/>
    <property type="match status" value="1"/>
</dbReference>
<keyword evidence="4" id="KW-1185">Reference proteome</keyword>
<dbReference type="Proteomes" id="UP000247727">
    <property type="component" value="Unassembled WGS sequence"/>
</dbReference>
<proteinExistence type="predicted"/>